<dbReference type="InterPro" id="IPR027417">
    <property type="entry name" value="P-loop_NTPase"/>
</dbReference>
<dbReference type="EMBL" id="LR721784">
    <property type="protein sequence ID" value="VVW52489.1"/>
    <property type="molecule type" value="Genomic_DNA"/>
</dbReference>
<dbReference type="PANTHER" id="PTHR36766">
    <property type="entry name" value="PLANT BROAD-SPECTRUM MILDEW RESISTANCE PROTEIN RPW8"/>
    <property type="match status" value="1"/>
</dbReference>
<dbReference type="InterPro" id="IPR002182">
    <property type="entry name" value="NB-ARC"/>
</dbReference>
<sequence>MIFTVLSSYYKDVSFRYQLGNKMKKINERLDKIKKDWDMVDRLKTTPKGCGKDLVQCEHVNPKEATDHIGIQLPIGRENDKKVLVEMLSSNDFCSKTEKGGASIISIVGKGGIGKMTLANMVFNEAEQQFMERRWWVCVSERPNYNDLVWQILREVCKSSAENTNCSLTDLCTQLLNELSKEKNLLVLGDVWEVKWWDKEGEH</sequence>
<evidence type="ECO:0000313" key="2">
    <source>
        <dbReference type="EMBL" id="VVW52489.1"/>
    </source>
</evidence>
<dbReference type="AlphaFoldDB" id="A0A5K1EQI0"/>
<dbReference type="SUPFAM" id="SSF52540">
    <property type="entry name" value="P-loop containing nucleoside triphosphate hydrolases"/>
    <property type="match status" value="1"/>
</dbReference>
<feature type="domain" description="NB-ARC" evidence="1">
    <location>
        <begin position="98"/>
        <end position="199"/>
    </location>
</feature>
<name>A0A5K1EQI0_9MAGN</name>
<gene>
    <name evidence="2" type="ORF">NYM_LOCUS22721</name>
</gene>
<dbReference type="Pfam" id="PF00931">
    <property type="entry name" value="NB-ARC"/>
    <property type="match status" value="1"/>
</dbReference>
<reference evidence="2" key="1">
    <citation type="submission" date="2019-09" db="EMBL/GenBank/DDBJ databases">
        <authorList>
            <person name="Zhang L."/>
        </authorList>
    </citation>
    <scope>NUCLEOTIDE SEQUENCE</scope>
</reference>
<protein>
    <recommendedName>
        <fullName evidence="1">NB-ARC domain-containing protein</fullName>
    </recommendedName>
</protein>
<accession>A0A5K1EQI0</accession>
<organism evidence="2">
    <name type="scientific">Nymphaea colorata</name>
    <name type="common">pocket water lily</name>
    <dbReference type="NCBI Taxonomy" id="210225"/>
    <lineage>
        <taxon>Eukaryota</taxon>
        <taxon>Viridiplantae</taxon>
        <taxon>Streptophyta</taxon>
        <taxon>Embryophyta</taxon>
        <taxon>Tracheophyta</taxon>
        <taxon>Spermatophyta</taxon>
        <taxon>Magnoliopsida</taxon>
        <taxon>Nymphaeales</taxon>
        <taxon>Nymphaeaceae</taxon>
        <taxon>Nymphaea</taxon>
    </lineage>
</organism>
<dbReference type="Gene3D" id="3.40.50.300">
    <property type="entry name" value="P-loop containing nucleotide triphosphate hydrolases"/>
    <property type="match status" value="1"/>
</dbReference>
<proteinExistence type="predicted"/>
<dbReference type="PANTHER" id="PTHR36766:SF30">
    <property type="entry name" value="TIR-NBS TYPE DISEASE RESISTANCE PROTEIN-RELATED"/>
    <property type="match status" value="1"/>
</dbReference>
<dbReference type="PRINTS" id="PR00364">
    <property type="entry name" value="DISEASERSIST"/>
</dbReference>
<evidence type="ECO:0000259" key="1">
    <source>
        <dbReference type="Pfam" id="PF00931"/>
    </source>
</evidence>
<dbReference type="Gramene" id="NC6G0291410.1">
    <property type="protein sequence ID" value="NC6G0291410.1:cds"/>
    <property type="gene ID" value="NC6G0291410"/>
</dbReference>
<dbReference type="GO" id="GO:0043531">
    <property type="term" value="F:ADP binding"/>
    <property type="evidence" value="ECO:0007669"/>
    <property type="project" value="InterPro"/>
</dbReference>